<name>A0A251SG74_HELAN</name>
<reference evidence="2" key="3">
    <citation type="submission" date="2020-06" db="EMBL/GenBank/DDBJ databases">
        <title>Helianthus annuus Genome sequencing and assembly Release 2.</title>
        <authorList>
            <person name="Gouzy J."/>
            <person name="Langlade N."/>
            <person name="Munos S."/>
        </authorList>
    </citation>
    <scope>NUCLEOTIDE SEQUENCE</scope>
    <source>
        <tissue evidence="2">Leaves</tissue>
    </source>
</reference>
<dbReference type="Gramene" id="mRNA:HanXRQr2_Chr14g0627331">
    <property type="protein sequence ID" value="mRNA:HanXRQr2_Chr14g0627331"/>
    <property type="gene ID" value="HanXRQr2_Chr14g0627331"/>
</dbReference>
<evidence type="ECO:0000313" key="3">
    <source>
        <dbReference type="EMBL" id="OTF97275.1"/>
    </source>
</evidence>
<organism evidence="3 4">
    <name type="scientific">Helianthus annuus</name>
    <name type="common">Common sunflower</name>
    <dbReference type="NCBI Taxonomy" id="4232"/>
    <lineage>
        <taxon>Eukaryota</taxon>
        <taxon>Viridiplantae</taxon>
        <taxon>Streptophyta</taxon>
        <taxon>Embryophyta</taxon>
        <taxon>Tracheophyta</taxon>
        <taxon>Spermatophyta</taxon>
        <taxon>Magnoliopsida</taxon>
        <taxon>eudicotyledons</taxon>
        <taxon>Gunneridae</taxon>
        <taxon>Pentapetalae</taxon>
        <taxon>asterids</taxon>
        <taxon>campanulids</taxon>
        <taxon>Asterales</taxon>
        <taxon>Asteraceae</taxon>
        <taxon>Asteroideae</taxon>
        <taxon>Heliantheae alliance</taxon>
        <taxon>Heliantheae</taxon>
        <taxon>Helianthus</taxon>
    </lineage>
</organism>
<keyword evidence="4" id="KW-1185">Reference proteome</keyword>
<evidence type="ECO:0000313" key="4">
    <source>
        <dbReference type="Proteomes" id="UP000215914"/>
    </source>
</evidence>
<evidence type="ECO:0000313" key="2">
    <source>
        <dbReference type="EMBL" id="KAF5767689.1"/>
    </source>
</evidence>
<dbReference type="InParanoid" id="A0A251SG74"/>
<dbReference type="Proteomes" id="UP000215914">
    <property type="component" value="Chromosome 14"/>
</dbReference>
<reference evidence="2 4" key="1">
    <citation type="journal article" date="2017" name="Nature">
        <title>The sunflower genome provides insights into oil metabolism, flowering and Asterid evolution.</title>
        <authorList>
            <person name="Badouin H."/>
            <person name="Gouzy J."/>
            <person name="Grassa C.J."/>
            <person name="Murat F."/>
            <person name="Staton S.E."/>
            <person name="Cottret L."/>
            <person name="Lelandais-Briere C."/>
            <person name="Owens G.L."/>
            <person name="Carrere S."/>
            <person name="Mayjonade B."/>
            <person name="Legrand L."/>
            <person name="Gill N."/>
            <person name="Kane N.C."/>
            <person name="Bowers J.E."/>
            <person name="Hubner S."/>
            <person name="Bellec A."/>
            <person name="Berard A."/>
            <person name="Berges H."/>
            <person name="Blanchet N."/>
            <person name="Boniface M.C."/>
            <person name="Brunel D."/>
            <person name="Catrice O."/>
            <person name="Chaidir N."/>
            <person name="Claudel C."/>
            <person name="Donnadieu C."/>
            <person name="Faraut T."/>
            <person name="Fievet G."/>
            <person name="Helmstetter N."/>
            <person name="King M."/>
            <person name="Knapp S.J."/>
            <person name="Lai Z."/>
            <person name="Le Paslier M.C."/>
            <person name="Lippi Y."/>
            <person name="Lorenzon L."/>
            <person name="Mandel J.R."/>
            <person name="Marage G."/>
            <person name="Marchand G."/>
            <person name="Marquand E."/>
            <person name="Bret-Mestries E."/>
            <person name="Morien E."/>
            <person name="Nambeesan S."/>
            <person name="Nguyen T."/>
            <person name="Pegot-Espagnet P."/>
            <person name="Pouilly N."/>
            <person name="Raftis F."/>
            <person name="Sallet E."/>
            <person name="Schiex T."/>
            <person name="Thomas J."/>
            <person name="Vandecasteele C."/>
            <person name="Vares D."/>
            <person name="Vear F."/>
            <person name="Vautrin S."/>
            <person name="Crespi M."/>
            <person name="Mangin B."/>
            <person name="Burke J.M."/>
            <person name="Salse J."/>
            <person name="Munos S."/>
            <person name="Vincourt P."/>
            <person name="Rieseberg L.H."/>
            <person name="Langlade N.B."/>
        </authorList>
    </citation>
    <scope>NUCLEOTIDE SEQUENCE [LARGE SCALE GENOMIC DNA]</scope>
    <source>
        <strain evidence="4">cv. SF193</strain>
        <tissue evidence="2">Leaves</tissue>
    </source>
</reference>
<gene>
    <name evidence="3" type="ORF">HannXRQ_Chr14g0432831</name>
    <name evidence="2" type="ORF">HanXRQr2_Chr14g0627331</name>
</gene>
<dbReference type="EMBL" id="MNCJ02000329">
    <property type="protein sequence ID" value="KAF5767689.1"/>
    <property type="molecule type" value="Genomic_DNA"/>
</dbReference>
<proteinExistence type="predicted"/>
<accession>A0A251SG74</accession>
<reference evidence="3" key="2">
    <citation type="submission" date="2017-02" db="EMBL/GenBank/DDBJ databases">
        <title>Sunflower complete genome.</title>
        <authorList>
            <person name="Langlade N."/>
            <person name="Munos S."/>
        </authorList>
    </citation>
    <scope>NUCLEOTIDE SEQUENCE [LARGE SCALE GENOMIC DNA]</scope>
    <source>
        <tissue evidence="3">Leaves</tissue>
    </source>
</reference>
<evidence type="ECO:0000256" key="1">
    <source>
        <dbReference type="SAM" id="MobiDB-lite"/>
    </source>
</evidence>
<sequence>MAVEAVGARRCAAVEGCTAVVVSTERQTAPLPSFPDRSPGPTTRNRTGSLRLVSFSDKDSGDGGSSNGRGPRRHQVRSGGGADAVDDIDAGGGGRQRQDGGAVGILADGAAVAMLFWVSV</sequence>
<dbReference type="AlphaFoldDB" id="A0A251SG74"/>
<feature type="region of interest" description="Disordered" evidence="1">
    <location>
        <begin position="24"/>
        <end position="101"/>
    </location>
</feature>
<dbReference type="EMBL" id="CM007903">
    <property type="protein sequence ID" value="OTF97275.1"/>
    <property type="molecule type" value="Genomic_DNA"/>
</dbReference>
<protein>
    <submittedName>
        <fullName evidence="3">Uncharacterized protein</fullName>
    </submittedName>
</protein>